<organism evidence="2 3">
    <name type="scientific">Gnathostoma spinigerum</name>
    <dbReference type="NCBI Taxonomy" id="75299"/>
    <lineage>
        <taxon>Eukaryota</taxon>
        <taxon>Metazoa</taxon>
        <taxon>Ecdysozoa</taxon>
        <taxon>Nematoda</taxon>
        <taxon>Chromadorea</taxon>
        <taxon>Rhabditida</taxon>
        <taxon>Spirurina</taxon>
        <taxon>Gnathostomatomorpha</taxon>
        <taxon>Gnathostomatoidea</taxon>
        <taxon>Gnathostomatidae</taxon>
        <taxon>Gnathostoma</taxon>
    </lineage>
</organism>
<reference evidence="2 3" key="1">
    <citation type="submission" date="2024-08" db="EMBL/GenBank/DDBJ databases">
        <title>Gnathostoma spinigerum genome.</title>
        <authorList>
            <person name="Gonzalez-Bertolin B."/>
            <person name="Monzon S."/>
            <person name="Zaballos A."/>
            <person name="Jimenez P."/>
            <person name="Dekumyoy P."/>
            <person name="Varona S."/>
            <person name="Cuesta I."/>
            <person name="Sumanam S."/>
            <person name="Adisakwattana P."/>
            <person name="Gasser R.B."/>
            <person name="Hernandez-Gonzalez A."/>
            <person name="Young N.D."/>
            <person name="Perteguer M.J."/>
        </authorList>
    </citation>
    <scope>NUCLEOTIDE SEQUENCE [LARGE SCALE GENOMIC DNA]</scope>
    <source>
        <strain evidence="2">AL3</strain>
        <tissue evidence="2">Liver</tissue>
    </source>
</reference>
<keyword evidence="3" id="KW-1185">Reference proteome</keyword>
<keyword evidence="1" id="KW-0732">Signal</keyword>
<sequence length="166" mass="19008">MKSFFRLGLFLSTGAALVIAEPYEIRIFENAPPNTFFTMSSSLEIRISQLKSCFGHMETNATWFDFNAERWIFFAKQRVSSIHDGPSSGTLYLLCAASKMHVIDFHVHITRKNRYPPKFSQDQYTFYIPLTQKVGSLVGRMETVDLDSITYNSQVNFTFEISSVSC</sequence>
<dbReference type="Proteomes" id="UP001608902">
    <property type="component" value="Unassembled WGS sequence"/>
</dbReference>
<dbReference type="EMBL" id="JBGFUD010004024">
    <property type="protein sequence ID" value="MFH4979286.1"/>
    <property type="molecule type" value="Genomic_DNA"/>
</dbReference>
<name>A0ABD6EPD0_9BILA</name>
<comment type="caution">
    <text evidence="2">The sequence shown here is derived from an EMBL/GenBank/DDBJ whole genome shotgun (WGS) entry which is preliminary data.</text>
</comment>
<dbReference type="SUPFAM" id="SSF49313">
    <property type="entry name" value="Cadherin-like"/>
    <property type="match status" value="1"/>
</dbReference>
<evidence type="ECO:0000313" key="3">
    <source>
        <dbReference type="Proteomes" id="UP001608902"/>
    </source>
</evidence>
<protein>
    <submittedName>
        <fullName evidence="2">Uncharacterized protein</fullName>
    </submittedName>
</protein>
<dbReference type="AlphaFoldDB" id="A0ABD6EPD0"/>
<evidence type="ECO:0000313" key="2">
    <source>
        <dbReference type="EMBL" id="MFH4979286.1"/>
    </source>
</evidence>
<proteinExistence type="predicted"/>
<evidence type="ECO:0000256" key="1">
    <source>
        <dbReference type="SAM" id="SignalP"/>
    </source>
</evidence>
<accession>A0ABD6EPD0</accession>
<dbReference type="Gene3D" id="2.60.40.60">
    <property type="entry name" value="Cadherins"/>
    <property type="match status" value="1"/>
</dbReference>
<feature type="chain" id="PRO_5044806378" evidence="1">
    <location>
        <begin position="21"/>
        <end position="166"/>
    </location>
</feature>
<gene>
    <name evidence="2" type="ORF">AB6A40_005995</name>
</gene>
<feature type="signal peptide" evidence="1">
    <location>
        <begin position="1"/>
        <end position="20"/>
    </location>
</feature>
<dbReference type="InterPro" id="IPR015919">
    <property type="entry name" value="Cadherin-like_sf"/>
</dbReference>